<feature type="compositionally biased region" description="Basic residues" evidence="1">
    <location>
        <begin position="144"/>
        <end position="155"/>
    </location>
</feature>
<accession>C5MI76</accession>
<dbReference type="VEuPathDB" id="FungiDB:CTRG_05769"/>
<feature type="region of interest" description="Disordered" evidence="1">
    <location>
        <begin position="123"/>
        <end position="155"/>
    </location>
</feature>
<dbReference type="GeneID" id="8300985"/>
<dbReference type="STRING" id="294747.C5MI76"/>
<proteinExistence type="predicted"/>
<dbReference type="EMBL" id="GG692403">
    <property type="protein sequence ID" value="EER30773.1"/>
    <property type="molecule type" value="Genomic_DNA"/>
</dbReference>
<protein>
    <submittedName>
        <fullName evidence="2">Uncharacterized protein</fullName>
    </submittedName>
</protein>
<evidence type="ECO:0000256" key="1">
    <source>
        <dbReference type="SAM" id="MobiDB-lite"/>
    </source>
</evidence>
<organism evidence="2 3">
    <name type="scientific">Candida tropicalis (strain ATCC MYA-3404 / T1)</name>
    <name type="common">Yeast</name>
    <dbReference type="NCBI Taxonomy" id="294747"/>
    <lineage>
        <taxon>Eukaryota</taxon>
        <taxon>Fungi</taxon>
        <taxon>Dikarya</taxon>
        <taxon>Ascomycota</taxon>
        <taxon>Saccharomycotina</taxon>
        <taxon>Pichiomycetes</taxon>
        <taxon>Debaryomycetaceae</taxon>
        <taxon>Candida/Lodderomyces clade</taxon>
        <taxon>Candida</taxon>
    </lineage>
</organism>
<feature type="compositionally biased region" description="Low complexity" evidence="1">
    <location>
        <begin position="126"/>
        <end position="141"/>
    </location>
</feature>
<dbReference type="eggNOG" id="KOG1216">
    <property type="taxonomic scope" value="Eukaryota"/>
</dbReference>
<dbReference type="Proteomes" id="UP000002037">
    <property type="component" value="Unassembled WGS sequence"/>
</dbReference>
<name>C5MI76_CANTT</name>
<reference evidence="2 3" key="1">
    <citation type="journal article" date="2009" name="Nature">
        <title>Evolution of pathogenicity and sexual reproduction in eight Candida genomes.</title>
        <authorList>
            <person name="Butler G."/>
            <person name="Rasmussen M.D."/>
            <person name="Lin M.F."/>
            <person name="Santos M.A."/>
            <person name="Sakthikumar S."/>
            <person name="Munro C.A."/>
            <person name="Rheinbay E."/>
            <person name="Grabherr M."/>
            <person name="Forche A."/>
            <person name="Reedy J.L."/>
            <person name="Agrafioti I."/>
            <person name="Arnaud M.B."/>
            <person name="Bates S."/>
            <person name="Brown A.J."/>
            <person name="Brunke S."/>
            <person name="Costanzo M.C."/>
            <person name="Fitzpatrick D.A."/>
            <person name="de Groot P.W."/>
            <person name="Harris D."/>
            <person name="Hoyer L.L."/>
            <person name="Hube B."/>
            <person name="Klis F.M."/>
            <person name="Kodira C."/>
            <person name="Lennard N."/>
            <person name="Logue M.E."/>
            <person name="Martin R."/>
            <person name="Neiman A.M."/>
            <person name="Nikolaou E."/>
            <person name="Quail M.A."/>
            <person name="Quinn J."/>
            <person name="Santos M.C."/>
            <person name="Schmitzberger F.F."/>
            <person name="Sherlock G."/>
            <person name="Shah P."/>
            <person name="Silverstein K.A."/>
            <person name="Skrzypek M.S."/>
            <person name="Soll D."/>
            <person name="Staggs R."/>
            <person name="Stansfield I."/>
            <person name="Stumpf M.P."/>
            <person name="Sudbery P.E."/>
            <person name="Srikantha T."/>
            <person name="Zeng Q."/>
            <person name="Berman J."/>
            <person name="Berriman M."/>
            <person name="Heitman J."/>
            <person name="Gow N.A."/>
            <person name="Lorenz M.C."/>
            <person name="Birren B.W."/>
            <person name="Kellis M."/>
            <person name="Cuomo C.A."/>
        </authorList>
    </citation>
    <scope>NUCLEOTIDE SEQUENCE [LARGE SCALE GENOMIC DNA]</scope>
    <source>
        <strain evidence="3">ATCC MYA-3404 / T1</strain>
    </source>
</reference>
<gene>
    <name evidence="2" type="ORF">CTRG_05769</name>
</gene>
<dbReference type="AlphaFoldDB" id="C5MI76"/>
<evidence type="ECO:0000313" key="3">
    <source>
        <dbReference type="Proteomes" id="UP000002037"/>
    </source>
</evidence>
<evidence type="ECO:0000313" key="2">
    <source>
        <dbReference type="EMBL" id="EER30773.1"/>
    </source>
</evidence>
<dbReference type="OrthoDB" id="4014434at2759"/>
<dbReference type="RefSeq" id="XP_002551471.1">
    <property type="nucleotide sequence ID" value="XM_002551425.1"/>
</dbReference>
<dbReference type="KEGG" id="ctp:CTRG_05769"/>
<keyword evidence="3" id="KW-1185">Reference proteome</keyword>
<dbReference type="HOGENOM" id="CLU_628493_0_0_1"/>
<sequence>MLKDCIGCQQRRLEDEPVEDRIRILCPACRITRYWNLYKHKGLKQTRMLSKKFNIITKLYCLKQVDSSHTDFKFIKSILLEDKQLSRFGGQLSSANYLGEIDRITKDPPTEVLSFNETVRENKMSTTTTTTTTTHNNNNNNYKAPKKKSSNQNKVHKTSNQCSYCKRYRLSDEPVECLQYRQCPRCIMKRRIRTNVSVPLAEPVKLYALKQFKELLPQDEDIIQRVYQQDSFLRQFKNKKFNFDSEIAKYRNGLRSNVSDNEEDEHENISQFGQRKITTEDLNFNHSPQFRVHISDIVLVTPDECDDRPESTPRVDNTTSTTKCVHTPLKIEPTYETTNNKIEKECSRCHGIIRDEPEILKGYKRCAKCTFNARLKVGTGRDVSKVIKICALKQVLEAKHYHTQSLKSKFLNDPFLSQFKKRTFNYKKELAKVTGK</sequence>